<gene>
    <name evidence="7" type="ORF">GA0061094_0186</name>
</gene>
<sequence>MLRRIYFKEMKDSFRDRRTLFLIVLLPILMMSGLTFFYENMLSDDKGDTYTLAVNQDADEEILARISSYENVKVEKSSDPAEMVSDGEALAGLIVTGDFMRAVEQGEKAEVTVIGDSFSQKSSSLIAIITNEFTTLEKEITARRLEQQGTDLSIIQPFTVNQEEMSEDLSVNMLALLVPLILAIAIGIGASPSAVELFAGEKEKKTMEALLMTPVNRSTLVLAKWLAISTLSTLMGFITLLVMMIEITFFTEKLKEAISFGDNLYLIAGISLLVILVYAVFNASIMMITSIMGKTVKEAQSYYTPISMLAMFPGMIISSLGVNELEVHHFAIPILNLFSQMKELLFGIVDYQHLAITVSSNLIVMLVVFIIGRILFMKDKWVLN</sequence>
<feature type="transmembrane region" description="Helical" evidence="5">
    <location>
        <begin position="354"/>
        <end position="376"/>
    </location>
</feature>
<dbReference type="PANTHER" id="PTHR43471:SF3">
    <property type="entry name" value="ABC TRANSPORTER PERMEASE PROTEIN NATB"/>
    <property type="match status" value="1"/>
</dbReference>
<evidence type="ECO:0000313" key="7">
    <source>
        <dbReference type="EMBL" id="SCB73990.1"/>
    </source>
</evidence>
<protein>
    <submittedName>
        <fullName evidence="7">Sodium transport system permease protein</fullName>
    </submittedName>
</protein>
<dbReference type="PANTHER" id="PTHR43471">
    <property type="entry name" value="ABC TRANSPORTER PERMEASE"/>
    <property type="match status" value="1"/>
</dbReference>
<dbReference type="RefSeq" id="WP_058297116.1">
    <property type="nucleotide sequence ID" value="NZ_FMAU01000001.1"/>
</dbReference>
<evidence type="ECO:0000256" key="2">
    <source>
        <dbReference type="ARBA" id="ARBA00022692"/>
    </source>
</evidence>
<dbReference type="Gene3D" id="3.40.1710.10">
    <property type="entry name" value="abc type-2 transporter like domain"/>
    <property type="match status" value="1"/>
</dbReference>
<feature type="domain" description="ABC-2 type transporter transmembrane" evidence="6">
    <location>
        <begin position="17"/>
        <end position="371"/>
    </location>
</feature>
<keyword evidence="2 5" id="KW-0812">Transmembrane</keyword>
<feature type="transmembrane region" description="Helical" evidence="5">
    <location>
        <begin position="302"/>
        <end position="322"/>
    </location>
</feature>
<evidence type="ECO:0000256" key="4">
    <source>
        <dbReference type="ARBA" id="ARBA00023136"/>
    </source>
</evidence>
<dbReference type="GO" id="GO:0005886">
    <property type="term" value="C:plasma membrane"/>
    <property type="evidence" value="ECO:0007669"/>
    <property type="project" value="UniProtKB-SubCell"/>
</dbReference>
<evidence type="ECO:0000256" key="1">
    <source>
        <dbReference type="ARBA" id="ARBA00004141"/>
    </source>
</evidence>
<reference evidence="8" key="1">
    <citation type="submission" date="2016-08" db="EMBL/GenBank/DDBJ databases">
        <authorList>
            <person name="Varghese N."/>
            <person name="Submissions Spin"/>
        </authorList>
    </citation>
    <scope>NUCLEOTIDE SEQUENCE [LARGE SCALE GENOMIC DNA]</scope>
    <source>
        <strain evidence="8">SGD-1123</strain>
    </source>
</reference>
<dbReference type="GO" id="GO:0140359">
    <property type="term" value="F:ABC-type transporter activity"/>
    <property type="evidence" value="ECO:0007669"/>
    <property type="project" value="InterPro"/>
</dbReference>
<name>A0A0V8HPB2_9BACI</name>
<keyword evidence="4 5" id="KW-0472">Membrane</keyword>
<evidence type="ECO:0000256" key="3">
    <source>
        <dbReference type="ARBA" id="ARBA00022989"/>
    </source>
</evidence>
<dbReference type="OrthoDB" id="5486437at2"/>
<comment type="subcellular location">
    <subcellularLocation>
        <location evidence="1">Membrane</location>
        <topology evidence="1">Multi-pass membrane protein</topology>
    </subcellularLocation>
</comment>
<feature type="transmembrane region" description="Helical" evidence="5">
    <location>
        <begin position="20"/>
        <end position="38"/>
    </location>
</feature>
<keyword evidence="8" id="KW-1185">Reference proteome</keyword>
<evidence type="ECO:0000259" key="6">
    <source>
        <dbReference type="Pfam" id="PF12698"/>
    </source>
</evidence>
<dbReference type="Proteomes" id="UP000181997">
    <property type="component" value="Unassembled WGS sequence"/>
</dbReference>
<dbReference type="AlphaFoldDB" id="A0A0V8HPB2"/>
<keyword evidence="3 5" id="KW-1133">Transmembrane helix</keyword>
<feature type="transmembrane region" description="Helical" evidence="5">
    <location>
        <begin position="173"/>
        <end position="199"/>
    </location>
</feature>
<evidence type="ECO:0000256" key="5">
    <source>
        <dbReference type="SAM" id="Phobius"/>
    </source>
</evidence>
<feature type="transmembrane region" description="Helical" evidence="5">
    <location>
        <begin position="264"/>
        <end position="281"/>
    </location>
</feature>
<proteinExistence type="predicted"/>
<organism evidence="7 8">
    <name type="scientific">[Bacillus] enclensis</name>
    <dbReference type="NCBI Taxonomy" id="1402860"/>
    <lineage>
        <taxon>Bacteria</taxon>
        <taxon>Bacillati</taxon>
        <taxon>Bacillota</taxon>
        <taxon>Bacilli</taxon>
        <taxon>Bacillales</taxon>
        <taxon>Bacillaceae</taxon>
        <taxon>Rossellomorea</taxon>
    </lineage>
</organism>
<dbReference type="InterPro" id="IPR013525">
    <property type="entry name" value="ABC2_TM"/>
</dbReference>
<dbReference type="Pfam" id="PF12698">
    <property type="entry name" value="ABC2_membrane_3"/>
    <property type="match status" value="1"/>
</dbReference>
<evidence type="ECO:0000313" key="8">
    <source>
        <dbReference type="Proteomes" id="UP000181997"/>
    </source>
</evidence>
<accession>A0A0V8HPB2</accession>
<feature type="transmembrane region" description="Helical" evidence="5">
    <location>
        <begin position="220"/>
        <end position="244"/>
    </location>
</feature>
<dbReference type="EMBL" id="FMAU01000001">
    <property type="protein sequence ID" value="SCB73990.1"/>
    <property type="molecule type" value="Genomic_DNA"/>
</dbReference>